<feature type="transmembrane region" description="Helical" evidence="3">
    <location>
        <begin position="93"/>
        <end position="114"/>
    </location>
</feature>
<keyword evidence="3" id="KW-1133">Transmembrane helix</keyword>
<protein>
    <submittedName>
        <fullName evidence="5">C-type cytochrome biogenesis protein CcmI</fullName>
    </submittedName>
</protein>
<dbReference type="PANTHER" id="PTHR47870:SF4">
    <property type="entry name" value="CYTOCHROME C-TYPE BIOGENESIS PROTEIN CYCH"/>
    <property type="match status" value="1"/>
</dbReference>
<evidence type="ECO:0000256" key="3">
    <source>
        <dbReference type="SAM" id="Phobius"/>
    </source>
</evidence>
<dbReference type="RefSeq" id="WP_368381554.1">
    <property type="nucleotide sequence ID" value="NZ_JBFRYA010000007.1"/>
</dbReference>
<feature type="domain" description="Cytochrome c-type biogenesis protein H Ig-like" evidence="4">
    <location>
        <begin position="289"/>
        <end position="401"/>
    </location>
</feature>
<reference evidence="5 6" key="1">
    <citation type="journal article" date="2011" name="Int. J. Syst. Evol. Microbiol.">
        <title>Zhongshania antarctica gen. nov., sp. nov. and Zhongshania guokunii sp. nov., gammaproteobacteria respectively isolated from coastal attached (fast) ice and surface seawater of the Antarctic.</title>
        <authorList>
            <person name="Li H.J."/>
            <person name="Zhang X.Y."/>
            <person name="Chen C.X."/>
            <person name="Zhang Y.J."/>
            <person name="Gao Z.M."/>
            <person name="Yu Y."/>
            <person name="Chen X.L."/>
            <person name="Chen B."/>
            <person name="Zhang Y.Z."/>
        </authorList>
    </citation>
    <scope>NUCLEOTIDE SEQUENCE [LARGE SCALE GENOMIC DNA]</scope>
    <source>
        <strain evidence="5 6">ZS6-22T</strain>
    </source>
</reference>
<evidence type="ECO:0000256" key="1">
    <source>
        <dbReference type="ARBA" id="ARBA00004196"/>
    </source>
</evidence>
<organism evidence="5 6">
    <name type="scientific">Zhongshania guokunii</name>
    <dbReference type="NCBI Taxonomy" id="641783"/>
    <lineage>
        <taxon>Bacteria</taxon>
        <taxon>Pseudomonadati</taxon>
        <taxon>Pseudomonadota</taxon>
        <taxon>Gammaproteobacteria</taxon>
        <taxon>Cellvibrionales</taxon>
        <taxon>Spongiibacteraceae</taxon>
        <taxon>Zhongshania</taxon>
    </lineage>
</organism>
<dbReference type="InterPro" id="IPR056412">
    <property type="entry name" value="Ig_CycH"/>
</dbReference>
<dbReference type="Proteomes" id="UP001557485">
    <property type="component" value="Unassembled WGS sequence"/>
</dbReference>
<keyword evidence="3" id="KW-0472">Membrane</keyword>
<evidence type="ECO:0000313" key="5">
    <source>
        <dbReference type="EMBL" id="MEX1669284.1"/>
    </source>
</evidence>
<dbReference type="InterPro" id="IPR017560">
    <property type="entry name" value="Cyt_c_biogenesis_CcmI"/>
</dbReference>
<evidence type="ECO:0000313" key="6">
    <source>
        <dbReference type="Proteomes" id="UP001557485"/>
    </source>
</evidence>
<dbReference type="NCBIfam" id="TIGR03142">
    <property type="entry name" value="cytochro_ccmI"/>
    <property type="match status" value="1"/>
</dbReference>
<proteinExistence type="predicted"/>
<dbReference type="PANTHER" id="PTHR47870">
    <property type="entry name" value="CYTOCHROME C-TYPE BIOGENESIS PROTEIN CCMH"/>
    <property type="match status" value="1"/>
</dbReference>
<name>A0ABV3U6X3_9GAMM</name>
<keyword evidence="3" id="KW-0812">Transmembrane</keyword>
<dbReference type="EMBL" id="JBFRYA010000007">
    <property type="protein sequence ID" value="MEX1669284.1"/>
    <property type="molecule type" value="Genomic_DNA"/>
</dbReference>
<dbReference type="Pfam" id="PF23892">
    <property type="entry name" value="Ig_CycH"/>
    <property type="match status" value="1"/>
</dbReference>
<gene>
    <name evidence="5" type="primary">ccmI</name>
    <name evidence="5" type="ORF">AB4876_10200</name>
</gene>
<dbReference type="Pfam" id="PF13428">
    <property type="entry name" value="TPR_14"/>
    <property type="match status" value="1"/>
</dbReference>
<keyword evidence="2" id="KW-0201">Cytochrome c-type biogenesis</keyword>
<comment type="subcellular location">
    <subcellularLocation>
        <location evidence="1">Cell envelope</location>
    </subcellularLocation>
</comment>
<evidence type="ECO:0000259" key="4">
    <source>
        <dbReference type="Pfam" id="PF23892"/>
    </source>
</evidence>
<dbReference type="Gene3D" id="1.25.40.10">
    <property type="entry name" value="Tetratricopeptide repeat domain"/>
    <property type="match status" value="1"/>
</dbReference>
<comment type="caution">
    <text evidence="5">The sequence shown here is derived from an EMBL/GenBank/DDBJ whole genome shotgun (WGS) entry which is preliminary data.</text>
</comment>
<accession>A0ABV3U6X3</accession>
<feature type="transmembrane region" description="Helical" evidence="3">
    <location>
        <begin position="6"/>
        <end position="23"/>
    </location>
</feature>
<dbReference type="InterPro" id="IPR051263">
    <property type="entry name" value="C-type_cytochrome_biogenesis"/>
</dbReference>
<evidence type="ECO:0000256" key="2">
    <source>
        <dbReference type="ARBA" id="ARBA00022748"/>
    </source>
</evidence>
<sequence length="407" mass="44831">MSNLYLGIALLLTIALLFLYLPARRQSERPADSQLHRGAQRRFYQQRQTELNADRDAGLIDSKQYAELERELDRQLMAESATNAEGKQGRRNYWLILALGLAIPLSALFLYSQFGYRQDLQLRSLQREIVETGMTEERWQRYQDIVADILAQRPDSGEHLVMMATLFRQQGDFAGALPYYERLETVYPDDADVLGQLAQARYLVNDRVVDEKTRQLLERALAINPQQATALGVLGINAFAAARYVEALGYWQRLLIGLSPNSAEAGVIAGGVAEAKRRAIAAGNLRGLPVTVTLSPELGDVPDGVLFVVAKSRDGTPMPVAATRLPLTGGSAGPEWPLTLYLTDGDVIRQGKVLADFPELIVSAHISLAGTAIRRPGDWLAEPIQIVQSGDKSPQIELNINGTQGAK</sequence>
<keyword evidence="6" id="KW-1185">Reference proteome</keyword>
<dbReference type="SUPFAM" id="SSF48452">
    <property type="entry name" value="TPR-like"/>
    <property type="match status" value="1"/>
</dbReference>
<dbReference type="InterPro" id="IPR011990">
    <property type="entry name" value="TPR-like_helical_dom_sf"/>
</dbReference>